<feature type="transmembrane region" description="Helical" evidence="1">
    <location>
        <begin position="331"/>
        <end position="352"/>
    </location>
</feature>
<keyword evidence="1" id="KW-0812">Transmembrane</keyword>
<dbReference type="InterPro" id="IPR049945">
    <property type="entry name" value="AAA_22"/>
</dbReference>
<dbReference type="Proteomes" id="UP000002275">
    <property type="component" value="Chromosome I"/>
</dbReference>
<evidence type="ECO:0000256" key="1">
    <source>
        <dbReference type="SAM" id="Phobius"/>
    </source>
</evidence>
<keyword evidence="1" id="KW-0472">Membrane</keyword>
<dbReference type="SUPFAM" id="SSF52540">
    <property type="entry name" value="P-loop containing nucleoside triphosphate hydrolases"/>
    <property type="match status" value="1"/>
</dbReference>
<feature type="transmembrane region" description="Helical" evidence="1">
    <location>
        <begin position="306"/>
        <end position="325"/>
    </location>
</feature>
<sequence length="789" mass="90929">MSKDYDQLMPKILRLFVCFTLLFAPASFAQWQYAAQTPPQINAQALSVESDLARLPDPLFMSAKDQVKVNQMLTAVIAMQKSEGDAFKRLLEQYRQTPTAEHWQTVENQYLTLNSLGSSKAKLLQLTDSATKEQLTGFGPYGVTQFRQELILTKLNLEYLVHFQIRSFRALIKNTFISPVPVIWTGLKVFAVYLLLVWWMANSKRIITLFRESQLDNNNAPTLWVRLIWYFSRANRAIAWLVAITLSLRILAELPSLQHLVYLEIFTWWILGGSIAISFILEFAYRNSRSSSKDVVALRLATIRRYVWSAIVAGVILQISVRTLGKGTIYYWIYSALYFWFVLVTVSVLRLWRKKVFEVVDRITERPVWVQWAIKRQDSFILNIPATAISAVWLISHHFKHRIIATLSNYTMFSQALAYLFRIEVAKQTSNRDGNDSLVRIRGDAAFQYVLPPQQDSEWIDYASDEIQNLSRYLLTDSPAICVLSGERGVGTTSVLKKILGKVKNATPLYLNCPYDGYPELLKQLATGLGLAEESTEVQILAFLRKSETPYLIAVDNAQRLVKPMVGGLAGLMKLTNLLRRSKQNHRVVMAIEKASWRFVDRARGERLLFDWVSFLPRWNEKQISALLDSRVNQDIENPLSFDGLVVPKQWDQEETSEEERAKQGFYRILWHYSDGNPTVALRFFRLSLRRNKESDSVVVRLFHAPESKELEQMPKPMLAVLRSIVQLEVASPEELSECTQLSIAEVIGTLRFFESRGFIAWNEDKARVSDHWFRYITNVLDRQHLLVK</sequence>
<dbReference type="CDD" id="cd00009">
    <property type="entry name" value="AAA"/>
    <property type="match status" value="1"/>
</dbReference>
<reference evidence="4 5" key="3">
    <citation type="journal article" date="2011" name="Mol. Syst. Biol.">
        <title>Integrative genome-scale metabolic analysis of Vibrio vulnificus for drug targeting and discovery.</title>
        <authorList>
            <person name="Kim H.U."/>
            <person name="Kim S.Y."/>
            <person name="Jeong H."/>
            <person name="Kim T.Y."/>
            <person name="Kim J.J."/>
            <person name="Choy H.E."/>
            <person name="Yi K.Y."/>
            <person name="Rhee J.H."/>
            <person name="Lee S.Y."/>
        </authorList>
    </citation>
    <scope>NUCLEOTIDE SEQUENCE [LARGE SCALE GENOMIC DNA]</scope>
    <source>
        <strain evidence="4 5">CMCP6</strain>
    </source>
</reference>
<dbReference type="EMBL" id="AE016795">
    <property type="protein sequence ID" value="AAO10931.1"/>
    <property type="molecule type" value="Genomic_DNA"/>
</dbReference>
<gene>
    <name evidence="4" type="ordered locus">VV1_2580</name>
</gene>
<dbReference type="GO" id="GO:0016887">
    <property type="term" value="F:ATP hydrolysis activity"/>
    <property type="evidence" value="ECO:0007669"/>
    <property type="project" value="InterPro"/>
</dbReference>
<dbReference type="Gene3D" id="3.40.50.300">
    <property type="entry name" value="P-loop containing nucleotide triphosphate hydrolases"/>
    <property type="match status" value="1"/>
</dbReference>
<feature type="chain" id="PRO_5018017728" evidence="2">
    <location>
        <begin position="30"/>
        <end position="789"/>
    </location>
</feature>
<protein>
    <submittedName>
        <fullName evidence="4">Cdc6-related protein</fullName>
    </submittedName>
</protein>
<reference evidence="4 5" key="2">
    <citation type="journal article" date="2003" name="Infect. Immun.">
        <title>Characterization and pathogenic significance of Vibrio vulnificus antigens preferentially expressed in septicemic patients.</title>
        <authorList>
            <person name="Kim Y.R."/>
            <person name="Lee S.E."/>
            <person name="Kim C.M."/>
            <person name="Kim S.Y."/>
            <person name="Shin E.K."/>
            <person name="Shin D.H."/>
            <person name="Chung S.S."/>
            <person name="Choy H.E."/>
            <person name="Progulske-Fox A."/>
            <person name="Hillman J.D."/>
            <person name="Handfield M."/>
            <person name="Rhee J.H."/>
        </authorList>
    </citation>
    <scope>NUCLEOTIDE SEQUENCE [LARGE SCALE GENOMIC DNA]</scope>
    <source>
        <strain evidence="4 5">CMCP6</strain>
    </source>
</reference>
<feature type="signal peptide" evidence="2">
    <location>
        <begin position="1"/>
        <end position="29"/>
    </location>
</feature>
<organism evidence="4 5">
    <name type="scientific">Vibrio vulnificus (strain CMCP6)</name>
    <dbReference type="NCBI Taxonomy" id="216895"/>
    <lineage>
        <taxon>Bacteria</taxon>
        <taxon>Pseudomonadati</taxon>
        <taxon>Pseudomonadota</taxon>
        <taxon>Gammaproteobacteria</taxon>
        <taxon>Vibrionales</taxon>
        <taxon>Vibrionaceae</taxon>
        <taxon>Vibrio</taxon>
    </lineage>
</organism>
<evidence type="ECO:0000313" key="4">
    <source>
        <dbReference type="EMBL" id="AAO10931.1"/>
    </source>
</evidence>
<evidence type="ECO:0000256" key="2">
    <source>
        <dbReference type="SAM" id="SignalP"/>
    </source>
</evidence>
<dbReference type="AlphaFoldDB" id="A0A3Q0L656"/>
<reference evidence="5" key="1">
    <citation type="submission" date="2002-12" db="EMBL/GenBank/DDBJ databases">
        <title>Complete genome sequence of Vibrio vulnificus CMCP6.</title>
        <authorList>
            <person name="Rhee J.H."/>
            <person name="Kim S.Y."/>
            <person name="Chung S.S."/>
            <person name="Kim J.J."/>
            <person name="Moon Y.H."/>
            <person name="Jeong H."/>
            <person name="Choy H.E."/>
        </authorList>
    </citation>
    <scope>NUCLEOTIDE SEQUENCE [LARGE SCALE GENOMIC DNA]</scope>
    <source>
        <strain evidence="5">CMCP6</strain>
    </source>
</reference>
<proteinExistence type="predicted"/>
<feature type="transmembrane region" description="Helical" evidence="1">
    <location>
        <begin position="266"/>
        <end position="285"/>
    </location>
</feature>
<accession>A0A3Q0L656</accession>
<keyword evidence="1" id="KW-1133">Transmembrane helix</keyword>
<name>A0A3Q0L656_VIBVU</name>
<feature type="transmembrane region" description="Helical" evidence="1">
    <location>
        <begin position="182"/>
        <end position="201"/>
    </location>
</feature>
<feature type="transmembrane region" description="Helical" evidence="1">
    <location>
        <begin position="380"/>
        <end position="399"/>
    </location>
</feature>
<dbReference type="KEGG" id="vvu:VV1_2580"/>
<dbReference type="Pfam" id="PF13401">
    <property type="entry name" value="AAA_22"/>
    <property type="match status" value="1"/>
</dbReference>
<feature type="transmembrane region" description="Helical" evidence="1">
    <location>
        <begin position="237"/>
        <end position="254"/>
    </location>
</feature>
<feature type="domain" description="ORC1/DEAH AAA+ ATPase" evidence="3">
    <location>
        <begin position="478"/>
        <end position="588"/>
    </location>
</feature>
<evidence type="ECO:0000259" key="3">
    <source>
        <dbReference type="Pfam" id="PF13401"/>
    </source>
</evidence>
<evidence type="ECO:0000313" key="5">
    <source>
        <dbReference type="Proteomes" id="UP000002275"/>
    </source>
</evidence>
<keyword evidence="2" id="KW-0732">Signal</keyword>
<dbReference type="InterPro" id="IPR027417">
    <property type="entry name" value="P-loop_NTPase"/>
</dbReference>